<protein>
    <recommendedName>
        <fullName evidence="7 20">UDP-N-acetylenolpyruvoylglucosamine reductase</fullName>
        <ecNumber evidence="6 20">1.3.1.98</ecNumber>
    </recommendedName>
    <alternativeName>
        <fullName evidence="18 20">UDP-N-acetylmuramate dehydrogenase</fullName>
    </alternativeName>
</protein>
<dbReference type="InterPro" id="IPR011601">
    <property type="entry name" value="MurB_C"/>
</dbReference>
<evidence type="ECO:0000256" key="6">
    <source>
        <dbReference type="ARBA" id="ARBA00012518"/>
    </source>
</evidence>
<dbReference type="Gene3D" id="3.30.465.10">
    <property type="match status" value="1"/>
</dbReference>
<dbReference type="NCBIfam" id="NF000755">
    <property type="entry name" value="PRK00046.1"/>
    <property type="match status" value="1"/>
</dbReference>
<keyword evidence="15 20" id="KW-0560">Oxidoreductase</keyword>
<comment type="catalytic activity">
    <reaction evidence="19 20">
        <text>UDP-N-acetyl-alpha-D-muramate + NADP(+) = UDP-N-acetyl-3-O-(1-carboxyvinyl)-alpha-D-glucosamine + NADPH + H(+)</text>
        <dbReference type="Rhea" id="RHEA:12248"/>
        <dbReference type="ChEBI" id="CHEBI:15378"/>
        <dbReference type="ChEBI" id="CHEBI:57783"/>
        <dbReference type="ChEBI" id="CHEBI:58349"/>
        <dbReference type="ChEBI" id="CHEBI:68483"/>
        <dbReference type="ChEBI" id="CHEBI:70757"/>
        <dbReference type="EC" id="1.3.1.98"/>
    </reaction>
</comment>
<dbReference type="InterPro" id="IPR006094">
    <property type="entry name" value="Oxid_FAD_bind_N"/>
</dbReference>
<keyword evidence="12 20" id="KW-0521">NADP</keyword>
<dbReference type="GO" id="GO:0005829">
    <property type="term" value="C:cytosol"/>
    <property type="evidence" value="ECO:0007669"/>
    <property type="project" value="TreeGrafter"/>
</dbReference>
<dbReference type="UniPathway" id="UPA00219"/>
<dbReference type="NCBIfam" id="NF010478">
    <property type="entry name" value="PRK13903.1"/>
    <property type="match status" value="1"/>
</dbReference>
<dbReference type="GO" id="GO:0009252">
    <property type="term" value="P:peptidoglycan biosynthetic process"/>
    <property type="evidence" value="ECO:0007669"/>
    <property type="project" value="UniProtKB-UniRule"/>
</dbReference>
<evidence type="ECO:0000256" key="8">
    <source>
        <dbReference type="ARBA" id="ARBA00022490"/>
    </source>
</evidence>
<keyword evidence="14 20" id="KW-0573">Peptidoglycan synthesis</keyword>
<keyword evidence="17 20" id="KW-0961">Cell wall biogenesis/degradation</keyword>
<feature type="active site" description="Proton donor" evidence="20">
    <location>
        <position position="244"/>
    </location>
</feature>
<evidence type="ECO:0000256" key="13">
    <source>
        <dbReference type="ARBA" id="ARBA00022960"/>
    </source>
</evidence>
<keyword evidence="16 20" id="KW-0131">Cell cycle</keyword>
<dbReference type="InterPro" id="IPR016169">
    <property type="entry name" value="FAD-bd_PCMH_sub2"/>
</dbReference>
<accession>A0A365TTU3</accession>
<dbReference type="InterPro" id="IPR003170">
    <property type="entry name" value="MurB"/>
</dbReference>
<dbReference type="EC" id="1.3.1.98" evidence="6 20"/>
<feature type="active site" evidence="20">
    <location>
        <position position="174"/>
    </location>
</feature>
<sequence length="346" mass="37495">MSAEVAALNLQTDVDLTLANTLRLPCKAEHFAAPATLSALRALLAQARQQGWPTTILGGGSNVLLPDHLPGLVVRPALNQWWLTAQQRCSKDHVFVHVGAGVNWHALVMATVERGLWGIENLALIPGSCGAAPVQNIGAYGAELADTLQAVQVMELATGRVDWLDAQQCKLGYRDSIFKRELADRVVITQLVLRLSRTPAPQLGYGDLAGRLASSPTPLAVANAVCAIRREKLPDPELLANAGSFFKNPLVEDQQVTRLLRRYPTMPHFPQGKGQTKLAAGWLIDQCGLKGMQDGVFGVHQHQALVLVHFGGGDRHGLLKTANYIVDQVALRFGVRLEPEPRLVNP</sequence>
<dbReference type="Gene3D" id="3.30.43.10">
    <property type="entry name" value="Uridine Diphospho-n-acetylenolpyruvylglucosamine Reductase, domain 2"/>
    <property type="match status" value="1"/>
</dbReference>
<comment type="function">
    <text evidence="2 20">Cell wall formation.</text>
</comment>
<dbReference type="InterPro" id="IPR036635">
    <property type="entry name" value="MurB_C_sf"/>
</dbReference>
<dbReference type="EMBL" id="QNTU01000001">
    <property type="protein sequence ID" value="RBI69485.1"/>
    <property type="molecule type" value="Genomic_DNA"/>
</dbReference>
<dbReference type="NCBIfam" id="TIGR00179">
    <property type="entry name" value="murB"/>
    <property type="match status" value="1"/>
</dbReference>
<dbReference type="GO" id="GO:0071555">
    <property type="term" value="P:cell wall organization"/>
    <property type="evidence" value="ECO:0007669"/>
    <property type="project" value="UniProtKB-KW"/>
</dbReference>
<dbReference type="GO" id="GO:0008762">
    <property type="term" value="F:UDP-N-acetylmuramate dehydrogenase activity"/>
    <property type="evidence" value="ECO:0007669"/>
    <property type="project" value="UniProtKB-UniRule"/>
</dbReference>
<proteinExistence type="inferred from homology"/>
<keyword evidence="9 20" id="KW-0132">Cell division</keyword>
<evidence type="ECO:0000256" key="7">
    <source>
        <dbReference type="ARBA" id="ARBA00015188"/>
    </source>
</evidence>
<evidence type="ECO:0000256" key="20">
    <source>
        <dbReference type="HAMAP-Rule" id="MF_00037"/>
    </source>
</evidence>
<gene>
    <name evidence="20" type="primary">murB</name>
    <name evidence="22" type="ORF">DQ400_02000</name>
</gene>
<evidence type="ECO:0000256" key="18">
    <source>
        <dbReference type="ARBA" id="ARBA00031026"/>
    </source>
</evidence>
<dbReference type="HAMAP" id="MF_00037">
    <property type="entry name" value="MurB"/>
    <property type="match status" value="1"/>
</dbReference>
<evidence type="ECO:0000313" key="23">
    <source>
        <dbReference type="Proteomes" id="UP000252204"/>
    </source>
</evidence>
<dbReference type="GO" id="GO:0008360">
    <property type="term" value="P:regulation of cell shape"/>
    <property type="evidence" value="ECO:0007669"/>
    <property type="project" value="UniProtKB-KW"/>
</dbReference>
<dbReference type="PANTHER" id="PTHR21071:SF4">
    <property type="entry name" value="UDP-N-ACETYLENOLPYRUVOYLGLUCOSAMINE REDUCTASE"/>
    <property type="match status" value="1"/>
</dbReference>
<evidence type="ECO:0000313" key="22">
    <source>
        <dbReference type="EMBL" id="RBI69485.1"/>
    </source>
</evidence>
<dbReference type="Pfam" id="PF01565">
    <property type="entry name" value="FAD_binding_4"/>
    <property type="match status" value="1"/>
</dbReference>
<organism evidence="22 23">
    <name type="scientific">Vreelandella sulfidaeris</name>
    <dbReference type="NCBI Taxonomy" id="115553"/>
    <lineage>
        <taxon>Bacteria</taxon>
        <taxon>Pseudomonadati</taxon>
        <taxon>Pseudomonadota</taxon>
        <taxon>Gammaproteobacteria</taxon>
        <taxon>Oceanospirillales</taxon>
        <taxon>Halomonadaceae</taxon>
        <taxon>Vreelandella</taxon>
    </lineage>
</organism>
<name>A0A365TTU3_9GAMM</name>
<dbReference type="GO" id="GO:0071949">
    <property type="term" value="F:FAD binding"/>
    <property type="evidence" value="ECO:0007669"/>
    <property type="project" value="InterPro"/>
</dbReference>
<evidence type="ECO:0000256" key="12">
    <source>
        <dbReference type="ARBA" id="ARBA00022857"/>
    </source>
</evidence>
<dbReference type="SUPFAM" id="SSF56176">
    <property type="entry name" value="FAD-binding/transporter-associated domain-like"/>
    <property type="match status" value="1"/>
</dbReference>
<comment type="similarity">
    <text evidence="5 20">Belongs to the MurB family.</text>
</comment>
<feature type="active site" evidence="20">
    <location>
        <position position="340"/>
    </location>
</feature>
<dbReference type="GO" id="GO:0051301">
    <property type="term" value="P:cell division"/>
    <property type="evidence" value="ECO:0007669"/>
    <property type="project" value="UniProtKB-KW"/>
</dbReference>
<evidence type="ECO:0000256" key="3">
    <source>
        <dbReference type="ARBA" id="ARBA00004496"/>
    </source>
</evidence>
<comment type="caution">
    <text evidence="22">The sequence shown here is derived from an EMBL/GenBank/DDBJ whole genome shotgun (WGS) entry which is preliminary data.</text>
</comment>
<dbReference type="SUPFAM" id="SSF56194">
    <property type="entry name" value="Uridine diphospho-N-Acetylenolpyruvylglucosamine reductase, MurB, C-terminal domain"/>
    <property type="match status" value="1"/>
</dbReference>
<feature type="domain" description="FAD-binding PCMH-type" evidence="21">
    <location>
        <begin position="24"/>
        <end position="198"/>
    </location>
</feature>
<evidence type="ECO:0000256" key="17">
    <source>
        <dbReference type="ARBA" id="ARBA00023316"/>
    </source>
</evidence>
<dbReference type="PROSITE" id="PS51387">
    <property type="entry name" value="FAD_PCMH"/>
    <property type="match status" value="1"/>
</dbReference>
<dbReference type="Pfam" id="PF02873">
    <property type="entry name" value="MurB_C"/>
    <property type="match status" value="1"/>
</dbReference>
<keyword evidence="8 20" id="KW-0963">Cytoplasm</keyword>
<dbReference type="InterPro" id="IPR016166">
    <property type="entry name" value="FAD-bd_PCMH"/>
</dbReference>
<keyword evidence="11 20" id="KW-0274">FAD</keyword>
<evidence type="ECO:0000256" key="15">
    <source>
        <dbReference type="ARBA" id="ARBA00023002"/>
    </source>
</evidence>
<keyword evidence="23" id="KW-1185">Reference proteome</keyword>
<dbReference type="Gene3D" id="3.90.78.10">
    <property type="entry name" value="UDP-N-acetylenolpyruvoylglucosamine reductase, C-terminal domain"/>
    <property type="match status" value="1"/>
</dbReference>
<dbReference type="OrthoDB" id="9804753at2"/>
<dbReference type="PANTHER" id="PTHR21071">
    <property type="entry name" value="UDP-N-ACETYLENOLPYRUVOYLGLUCOSAMINE REDUCTASE"/>
    <property type="match status" value="1"/>
</dbReference>
<evidence type="ECO:0000256" key="2">
    <source>
        <dbReference type="ARBA" id="ARBA00003921"/>
    </source>
</evidence>
<reference evidence="23" key="1">
    <citation type="submission" date="2018-06" db="EMBL/GenBank/DDBJ databases">
        <title>Whole genome sequencing of four bacterial strains from South Shetland trench revealing bio-synthetic gene clusters.</title>
        <authorList>
            <person name="Abdel-Mageed W.M."/>
            <person name="Lehri B."/>
            <person name="Jarmusch S."/>
            <person name="Miranda K."/>
            <person name="Goodfellow M."/>
            <person name="Jaspars M."/>
            <person name="Karlyshev A.V."/>
        </authorList>
    </citation>
    <scope>NUCLEOTIDE SEQUENCE [LARGE SCALE GENOMIC DNA]</scope>
    <source>
        <strain evidence="23">SST4</strain>
    </source>
</reference>
<comment type="subcellular location">
    <subcellularLocation>
        <location evidence="3 20">Cytoplasm</location>
    </subcellularLocation>
</comment>
<keyword evidence="10 20" id="KW-0285">Flavoprotein</keyword>
<evidence type="ECO:0000259" key="21">
    <source>
        <dbReference type="PROSITE" id="PS51387"/>
    </source>
</evidence>
<evidence type="ECO:0000256" key="5">
    <source>
        <dbReference type="ARBA" id="ARBA00010485"/>
    </source>
</evidence>
<evidence type="ECO:0000256" key="11">
    <source>
        <dbReference type="ARBA" id="ARBA00022827"/>
    </source>
</evidence>
<evidence type="ECO:0000256" key="10">
    <source>
        <dbReference type="ARBA" id="ARBA00022630"/>
    </source>
</evidence>
<comment type="cofactor">
    <cofactor evidence="1 20">
        <name>FAD</name>
        <dbReference type="ChEBI" id="CHEBI:57692"/>
    </cofactor>
</comment>
<evidence type="ECO:0000256" key="1">
    <source>
        <dbReference type="ARBA" id="ARBA00001974"/>
    </source>
</evidence>
<dbReference type="Proteomes" id="UP000252204">
    <property type="component" value="Unassembled WGS sequence"/>
</dbReference>
<comment type="pathway">
    <text evidence="4 20">Cell wall biogenesis; peptidoglycan biosynthesis.</text>
</comment>
<dbReference type="InterPro" id="IPR036318">
    <property type="entry name" value="FAD-bd_PCMH-like_sf"/>
</dbReference>
<evidence type="ECO:0000256" key="9">
    <source>
        <dbReference type="ARBA" id="ARBA00022618"/>
    </source>
</evidence>
<evidence type="ECO:0000256" key="16">
    <source>
        <dbReference type="ARBA" id="ARBA00023306"/>
    </source>
</evidence>
<evidence type="ECO:0000256" key="4">
    <source>
        <dbReference type="ARBA" id="ARBA00004752"/>
    </source>
</evidence>
<dbReference type="InterPro" id="IPR016167">
    <property type="entry name" value="FAD-bd_PCMH_sub1"/>
</dbReference>
<dbReference type="AlphaFoldDB" id="A0A365TTU3"/>
<keyword evidence="13 20" id="KW-0133">Cell shape</keyword>
<evidence type="ECO:0000256" key="14">
    <source>
        <dbReference type="ARBA" id="ARBA00022984"/>
    </source>
</evidence>
<evidence type="ECO:0000256" key="19">
    <source>
        <dbReference type="ARBA" id="ARBA00048914"/>
    </source>
</evidence>